<dbReference type="OrthoDB" id="1076133at2"/>
<keyword evidence="5 7" id="KW-1133">Transmembrane helix</keyword>
<dbReference type="EMBL" id="WNHB01000007">
    <property type="protein sequence ID" value="MTT31595.1"/>
    <property type="molecule type" value="Genomic_DNA"/>
</dbReference>
<evidence type="ECO:0000256" key="3">
    <source>
        <dbReference type="ARBA" id="ARBA00022475"/>
    </source>
</evidence>
<proteinExistence type="inferred from homology"/>
<dbReference type="PANTHER" id="PTHR34582:SF5">
    <property type="entry name" value="UPF0702 TRANSMEMBRANE PROTEIN YETF"/>
    <property type="match status" value="1"/>
</dbReference>
<keyword evidence="11" id="KW-1185">Reference proteome</keyword>
<keyword evidence="4 7" id="KW-0812">Transmembrane</keyword>
<feature type="domain" description="YetF-like N-terminal transmembrane" evidence="9">
    <location>
        <begin position="5"/>
        <end position="77"/>
    </location>
</feature>
<evidence type="ECO:0000256" key="7">
    <source>
        <dbReference type="SAM" id="Phobius"/>
    </source>
</evidence>
<evidence type="ECO:0000256" key="1">
    <source>
        <dbReference type="ARBA" id="ARBA00004651"/>
    </source>
</evidence>
<evidence type="ECO:0000256" key="5">
    <source>
        <dbReference type="ARBA" id="ARBA00022989"/>
    </source>
</evidence>
<dbReference type="GO" id="GO:0005886">
    <property type="term" value="C:plasma membrane"/>
    <property type="evidence" value="ECO:0007669"/>
    <property type="project" value="UniProtKB-SubCell"/>
</dbReference>
<dbReference type="InterPro" id="IPR007353">
    <property type="entry name" value="DUF421"/>
</dbReference>
<comment type="similarity">
    <text evidence="2">Belongs to the UPF0702 family.</text>
</comment>
<dbReference type="PANTHER" id="PTHR34582">
    <property type="entry name" value="UPF0702 TRANSMEMBRANE PROTEIN YCAP"/>
    <property type="match status" value="1"/>
</dbReference>
<evidence type="ECO:0000259" key="9">
    <source>
        <dbReference type="Pfam" id="PF20730"/>
    </source>
</evidence>
<dbReference type="InterPro" id="IPR048454">
    <property type="entry name" value="YetF_N"/>
</dbReference>
<feature type="transmembrane region" description="Helical" evidence="7">
    <location>
        <begin position="58"/>
        <end position="78"/>
    </location>
</feature>
<comment type="caution">
    <text evidence="10">The sequence shown here is derived from an EMBL/GenBank/DDBJ whole genome shotgun (WGS) entry which is preliminary data.</text>
</comment>
<dbReference type="Gene3D" id="3.30.240.20">
    <property type="entry name" value="bsu07140 like domains"/>
    <property type="match status" value="2"/>
</dbReference>
<evidence type="ECO:0000256" key="4">
    <source>
        <dbReference type="ARBA" id="ARBA00022692"/>
    </source>
</evidence>
<evidence type="ECO:0000256" key="6">
    <source>
        <dbReference type="ARBA" id="ARBA00023136"/>
    </source>
</evidence>
<keyword evidence="6 7" id="KW-0472">Membrane</keyword>
<evidence type="ECO:0000313" key="11">
    <source>
        <dbReference type="Proteomes" id="UP000440978"/>
    </source>
</evidence>
<evidence type="ECO:0000256" key="2">
    <source>
        <dbReference type="ARBA" id="ARBA00006448"/>
    </source>
</evidence>
<dbReference type="RefSeq" id="WP_155217810.1">
    <property type="nucleotide sequence ID" value="NZ_WNHB01000007.1"/>
</dbReference>
<dbReference type="InterPro" id="IPR023090">
    <property type="entry name" value="UPF0702_alpha/beta_dom_sf"/>
</dbReference>
<evidence type="ECO:0000313" key="10">
    <source>
        <dbReference type="EMBL" id="MTT31595.1"/>
    </source>
</evidence>
<evidence type="ECO:0000259" key="8">
    <source>
        <dbReference type="Pfam" id="PF04239"/>
    </source>
</evidence>
<protein>
    <submittedName>
        <fullName evidence="10">DUF421 domain-containing protein</fullName>
    </submittedName>
</protein>
<reference evidence="10 11" key="1">
    <citation type="submission" date="2019-11" db="EMBL/GenBank/DDBJ databases">
        <title>Terrilactibacillus tamarindus sp. nov. BCM23-1 isolated from bark of Tamarindus indica.</title>
        <authorList>
            <person name="Kingkaew E."/>
            <person name="Tanasupawat S."/>
        </authorList>
    </citation>
    <scope>NUCLEOTIDE SEQUENCE [LARGE SCALE GENOMIC DNA]</scope>
    <source>
        <strain evidence="10 11">BCM23-1</strain>
    </source>
</reference>
<sequence>MDAKSLIIELIVGFIALFLMTKILGKVSLAQITTFDFISSIVLGELVGNAIYDKNVKLNSILLSVAVWGLLIYIIEFFTQKFRGTRSILEGKPSIIIRNGHLDREEMKKNKLDLDELQNLLRQRSVFSIREVAYAVLETDGSVNVLKKSKYDTTKNSDFNVPQKPVYFPITIINDGEVDYGNLKEAGFDEKWLFNTLRKHKIDNAKQVFYLEWKKDEGVYLEKM</sequence>
<name>A0A6N8CRP2_9BACI</name>
<gene>
    <name evidence="10" type="ORF">GMB86_06145</name>
</gene>
<keyword evidence="3" id="KW-1003">Cell membrane</keyword>
<dbReference type="Pfam" id="PF04239">
    <property type="entry name" value="DUF421"/>
    <property type="match status" value="1"/>
</dbReference>
<comment type="subcellular location">
    <subcellularLocation>
        <location evidence="1">Cell membrane</location>
        <topology evidence="1">Multi-pass membrane protein</topology>
    </subcellularLocation>
</comment>
<feature type="domain" description="YetF C-terminal" evidence="8">
    <location>
        <begin position="80"/>
        <end position="214"/>
    </location>
</feature>
<dbReference type="Pfam" id="PF20730">
    <property type="entry name" value="YetF_N"/>
    <property type="match status" value="1"/>
</dbReference>
<dbReference type="Proteomes" id="UP000440978">
    <property type="component" value="Unassembled WGS sequence"/>
</dbReference>
<feature type="transmembrane region" description="Helical" evidence="7">
    <location>
        <begin position="6"/>
        <end position="25"/>
    </location>
</feature>
<feature type="transmembrane region" description="Helical" evidence="7">
    <location>
        <begin position="32"/>
        <end position="52"/>
    </location>
</feature>
<organism evidence="10 11">
    <name type="scientific">Terrilactibacillus tamarindi</name>
    <dbReference type="NCBI Taxonomy" id="2599694"/>
    <lineage>
        <taxon>Bacteria</taxon>
        <taxon>Bacillati</taxon>
        <taxon>Bacillota</taxon>
        <taxon>Bacilli</taxon>
        <taxon>Bacillales</taxon>
        <taxon>Bacillaceae</taxon>
        <taxon>Terrilactibacillus</taxon>
    </lineage>
</organism>
<dbReference type="AlphaFoldDB" id="A0A6N8CRP2"/>
<accession>A0A6N8CRP2</accession>